<dbReference type="AlphaFoldDB" id="A0A4Y2LNB8"/>
<reference evidence="1 2" key="1">
    <citation type="journal article" date="2019" name="Sci. Rep.">
        <title>Orb-weaving spider Araneus ventricosus genome elucidates the spidroin gene catalogue.</title>
        <authorList>
            <person name="Kono N."/>
            <person name="Nakamura H."/>
            <person name="Ohtoshi R."/>
            <person name="Moran D.A.P."/>
            <person name="Shinohara A."/>
            <person name="Yoshida Y."/>
            <person name="Fujiwara M."/>
            <person name="Mori M."/>
            <person name="Tomita M."/>
            <person name="Arakawa K."/>
        </authorList>
    </citation>
    <scope>NUCLEOTIDE SEQUENCE [LARGE SCALE GENOMIC DNA]</scope>
</reference>
<dbReference type="OrthoDB" id="4843387at2759"/>
<proteinExistence type="predicted"/>
<evidence type="ECO:0000313" key="1">
    <source>
        <dbReference type="EMBL" id="GBN15056.1"/>
    </source>
</evidence>
<accession>A0A4Y2LNB8</accession>
<comment type="caution">
    <text evidence="1">The sequence shown here is derived from an EMBL/GenBank/DDBJ whole genome shotgun (WGS) entry which is preliminary data.</text>
</comment>
<sequence>MSLANKTSKTTSKKCLSVSQTIRNALHINPNAVYKKLKGKSPLFKSHIDSLINFAREQLTAVTNRNDVVFSDEKMFYLNDLDGFKFYWYDLHKEDDLFPKRQFGEGSVIIWAAFAAGGATQIVFVGNKINSELYQDILVDKLLPISPLITSGDCTFQQNKASVHISYSTKS</sequence>
<organism evidence="1 2">
    <name type="scientific">Araneus ventricosus</name>
    <name type="common">Orbweaver spider</name>
    <name type="synonym">Epeira ventricosa</name>
    <dbReference type="NCBI Taxonomy" id="182803"/>
    <lineage>
        <taxon>Eukaryota</taxon>
        <taxon>Metazoa</taxon>
        <taxon>Ecdysozoa</taxon>
        <taxon>Arthropoda</taxon>
        <taxon>Chelicerata</taxon>
        <taxon>Arachnida</taxon>
        <taxon>Araneae</taxon>
        <taxon>Araneomorphae</taxon>
        <taxon>Entelegynae</taxon>
        <taxon>Araneoidea</taxon>
        <taxon>Araneidae</taxon>
        <taxon>Araneus</taxon>
    </lineage>
</organism>
<gene>
    <name evidence="1" type="primary">tc3a_293</name>
    <name evidence="1" type="ORF">AVEN_211528_1</name>
</gene>
<dbReference type="Gene3D" id="3.30.420.10">
    <property type="entry name" value="Ribonuclease H-like superfamily/Ribonuclease H"/>
    <property type="match status" value="1"/>
</dbReference>
<dbReference type="Proteomes" id="UP000499080">
    <property type="component" value="Unassembled WGS sequence"/>
</dbReference>
<protein>
    <submittedName>
        <fullName evidence="1">Transposable element Tc3 transposase</fullName>
    </submittedName>
</protein>
<name>A0A4Y2LNB8_ARAVE</name>
<dbReference type="GO" id="GO:0003676">
    <property type="term" value="F:nucleic acid binding"/>
    <property type="evidence" value="ECO:0007669"/>
    <property type="project" value="InterPro"/>
</dbReference>
<evidence type="ECO:0000313" key="2">
    <source>
        <dbReference type="Proteomes" id="UP000499080"/>
    </source>
</evidence>
<dbReference type="InterPro" id="IPR036397">
    <property type="entry name" value="RNaseH_sf"/>
</dbReference>
<keyword evidence="2" id="KW-1185">Reference proteome</keyword>
<dbReference type="EMBL" id="BGPR01005979">
    <property type="protein sequence ID" value="GBN15056.1"/>
    <property type="molecule type" value="Genomic_DNA"/>
</dbReference>